<reference evidence="2" key="1">
    <citation type="journal article" date="2014" name="Front. Microbiol.">
        <title>High frequency of phylogenetically diverse reductive dehalogenase-homologous genes in deep subseafloor sedimentary metagenomes.</title>
        <authorList>
            <person name="Kawai M."/>
            <person name="Futagami T."/>
            <person name="Toyoda A."/>
            <person name="Takaki Y."/>
            <person name="Nishi S."/>
            <person name="Hori S."/>
            <person name="Arai W."/>
            <person name="Tsubouchi T."/>
            <person name="Morono Y."/>
            <person name="Uchiyama I."/>
            <person name="Ito T."/>
            <person name="Fujiyama A."/>
            <person name="Inagaki F."/>
            <person name="Takami H."/>
        </authorList>
    </citation>
    <scope>NUCLEOTIDE SEQUENCE</scope>
    <source>
        <strain evidence="2">Expedition CK06-06</strain>
    </source>
</reference>
<sequence length="242" mass="27739">IFITHWHGDHYLGLPGLIDTMDFENRLKPLTIYAPEKERLTNLLNSGYSSKRFKVTPKAVPAKGCQVKNLLETGDFKIVSVPVRHDVAAVAYSLVEKDRVKINKEKAKKVGLPAQGLIYREIKEKGRVIFEDKKIEFEDISLVEKGKKIVYSGDTEICDNLIRLAGDADLLIQDCTYFDSERKEKYGHASLEDVIKMVEKAGVKKVILTHISRRYRDLEKLRRKVRDYPTLTVAEDFMKVTI</sequence>
<evidence type="ECO:0000313" key="2">
    <source>
        <dbReference type="EMBL" id="GAH24517.1"/>
    </source>
</evidence>
<protein>
    <recommendedName>
        <fullName evidence="1">Metallo-beta-lactamase domain-containing protein</fullName>
    </recommendedName>
</protein>
<dbReference type="Gene3D" id="3.60.15.10">
    <property type="entry name" value="Ribonuclease Z/Hydroxyacylglutathione hydrolase-like"/>
    <property type="match status" value="1"/>
</dbReference>
<dbReference type="EMBL" id="BARU01003515">
    <property type="protein sequence ID" value="GAH24517.1"/>
    <property type="molecule type" value="Genomic_DNA"/>
</dbReference>
<dbReference type="GO" id="GO:0042781">
    <property type="term" value="F:3'-tRNA processing endoribonuclease activity"/>
    <property type="evidence" value="ECO:0007669"/>
    <property type="project" value="TreeGrafter"/>
</dbReference>
<organism evidence="2">
    <name type="scientific">marine sediment metagenome</name>
    <dbReference type="NCBI Taxonomy" id="412755"/>
    <lineage>
        <taxon>unclassified sequences</taxon>
        <taxon>metagenomes</taxon>
        <taxon>ecological metagenomes</taxon>
    </lineage>
</organism>
<dbReference type="SUPFAM" id="SSF56281">
    <property type="entry name" value="Metallo-hydrolase/oxidoreductase"/>
    <property type="match status" value="1"/>
</dbReference>
<dbReference type="PANTHER" id="PTHR46018">
    <property type="entry name" value="ZINC PHOSPHODIESTERASE ELAC PROTEIN 1"/>
    <property type="match status" value="1"/>
</dbReference>
<dbReference type="PANTHER" id="PTHR46018:SF3">
    <property type="entry name" value="ARYLSULFATASE"/>
    <property type="match status" value="1"/>
</dbReference>
<dbReference type="Pfam" id="PF12706">
    <property type="entry name" value="Lactamase_B_2"/>
    <property type="match status" value="1"/>
</dbReference>
<dbReference type="InterPro" id="IPR036866">
    <property type="entry name" value="RibonucZ/Hydroxyglut_hydro"/>
</dbReference>
<comment type="caution">
    <text evidence="2">The sequence shown here is derived from an EMBL/GenBank/DDBJ whole genome shotgun (WGS) entry which is preliminary data.</text>
</comment>
<gene>
    <name evidence="2" type="ORF">S03H2_07571</name>
</gene>
<dbReference type="InterPro" id="IPR001279">
    <property type="entry name" value="Metallo-B-lactamas"/>
</dbReference>
<dbReference type="AlphaFoldDB" id="X1DWB2"/>
<feature type="non-terminal residue" evidence="2">
    <location>
        <position position="1"/>
    </location>
</feature>
<proteinExistence type="predicted"/>
<feature type="domain" description="Metallo-beta-lactamase" evidence="1">
    <location>
        <begin position="144"/>
        <end position="211"/>
    </location>
</feature>
<name>X1DWB2_9ZZZZ</name>
<accession>X1DWB2</accession>
<evidence type="ECO:0000259" key="1">
    <source>
        <dbReference type="Pfam" id="PF12706"/>
    </source>
</evidence>